<accession>A0A212L8M6</accession>
<reference evidence="1" key="1">
    <citation type="submission" date="2016-08" db="EMBL/GenBank/DDBJ databases">
        <authorList>
            <person name="Seilhamer J.J."/>
        </authorList>
    </citation>
    <scope>NUCLEOTIDE SEQUENCE</scope>
    <source>
        <strain evidence="1">86-1</strain>
    </source>
</reference>
<evidence type="ECO:0000313" key="1">
    <source>
        <dbReference type="EMBL" id="SCM73827.1"/>
    </source>
</evidence>
<gene>
    <name evidence="1" type="ORF">KL86DES1_21545</name>
</gene>
<organism evidence="1">
    <name type="scientific">uncultured Desulfovibrio sp</name>
    <dbReference type="NCBI Taxonomy" id="167968"/>
    <lineage>
        <taxon>Bacteria</taxon>
        <taxon>Pseudomonadati</taxon>
        <taxon>Thermodesulfobacteriota</taxon>
        <taxon>Desulfovibrionia</taxon>
        <taxon>Desulfovibrionales</taxon>
        <taxon>Desulfovibrionaceae</taxon>
        <taxon>Desulfovibrio</taxon>
        <taxon>environmental samples</taxon>
    </lineage>
</organism>
<sequence>MAATEPTSIPAESIIFLLCAARVRRSERARAHPTRAFSKTLAPAFNRADKLRLRLRGGRLLPHPPEQFQAAAVRRRRSLTDGDSIAREIALKAKKSPADGGVAL</sequence>
<name>A0A212L8M6_9BACT</name>
<protein>
    <submittedName>
        <fullName evidence="1">Uncharacterized protein</fullName>
    </submittedName>
</protein>
<dbReference type="AlphaFoldDB" id="A0A212L8M6"/>
<proteinExistence type="predicted"/>
<dbReference type="EMBL" id="FMJC01000002">
    <property type="protein sequence ID" value="SCM73827.1"/>
    <property type="molecule type" value="Genomic_DNA"/>
</dbReference>